<comment type="cofactor">
    <cofactor evidence="2">
        <name>Mg(2+)</name>
        <dbReference type="ChEBI" id="CHEBI:18420"/>
    </cofactor>
</comment>
<dbReference type="FunFam" id="3.60.10.10:FF:000058">
    <property type="entry name" value="Tyrosyl-DNA phosphodiesterase 2"/>
    <property type="match status" value="1"/>
</dbReference>
<evidence type="ECO:0000259" key="13">
    <source>
        <dbReference type="PROSITE" id="PS01358"/>
    </source>
</evidence>
<dbReference type="SUPFAM" id="SSF90209">
    <property type="entry name" value="Ran binding protein zinc finger-like"/>
    <property type="match status" value="1"/>
</dbReference>
<evidence type="ECO:0000256" key="5">
    <source>
        <dbReference type="ARBA" id="ARBA00022723"/>
    </source>
</evidence>
<dbReference type="Pfam" id="PF03372">
    <property type="entry name" value="Exo_endo_phos"/>
    <property type="match status" value="1"/>
</dbReference>
<dbReference type="GO" id="GO:0006281">
    <property type="term" value="P:DNA repair"/>
    <property type="evidence" value="ECO:0007669"/>
    <property type="project" value="UniProtKB-KW"/>
</dbReference>
<evidence type="ECO:0000256" key="7">
    <source>
        <dbReference type="ARBA" id="ARBA00022771"/>
    </source>
</evidence>
<evidence type="ECO:0000256" key="12">
    <source>
        <dbReference type="ARBA" id="ARBA00023242"/>
    </source>
</evidence>
<dbReference type="GO" id="GO:0004519">
    <property type="term" value="F:endonuclease activity"/>
    <property type="evidence" value="ECO:0007669"/>
    <property type="project" value="UniProtKB-KW"/>
</dbReference>
<keyword evidence="5" id="KW-0479">Metal-binding</keyword>
<keyword evidence="14" id="KW-0255">Endonuclease</keyword>
<dbReference type="InterPro" id="IPR005135">
    <property type="entry name" value="Endo/exonuclease/phosphatase"/>
</dbReference>
<comment type="subcellular location">
    <subcellularLocation>
        <location evidence="3">Nucleus</location>
        <location evidence="3">PML body</location>
    </subcellularLocation>
</comment>
<dbReference type="AlphaFoldDB" id="A0ABD1QHE3"/>
<keyword evidence="9" id="KW-0862">Zinc</keyword>
<keyword evidence="6" id="KW-0227">DNA damage</keyword>
<accession>A0ABD1QHE3</accession>
<dbReference type="PROSITE" id="PS01358">
    <property type="entry name" value="ZF_RANBP2_1"/>
    <property type="match status" value="1"/>
</dbReference>
<evidence type="ECO:0000256" key="9">
    <source>
        <dbReference type="ARBA" id="ARBA00022833"/>
    </source>
</evidence>
<organism evidence="14 15">
    <name type="scientific">Abeliophyllum distichum</name>
    <dbReference type="NCBI Taxonomy" id="126358"/>
    <lineage>
        <taxon>Eukaryota</taxon>
        <taxon>Viridiplantae</taxon>
        <taxon>Streptophyta</taxon>
        <taxon>Embryophyta</taxon>
        <taxon>Tracheophyta</taxon>
        <taxon>Spermatophyta</taxon>
        <taxon>Magnoliopsida</taxon>
        <taxon>eudicotyledons</taxon>
        <taxon>Gunneridae</taxon>
        <taxon>Pentapetalae</taxon>
        <taxon>asterids</taxon>
        <taxon>lamiids</taxon>
        <taxon>Lamiales</taxon>
        <taxon>Oleaceae</taxon>
        <taxon>Forsythieae</taxon>
        <taxon>Abeliophyllum</taxon>
    </lineage>
</organism>
<dbReference type="Proteomes" id="UP001604336">
    <property type="component" value="Unassembled WGS sequence"/>
</dbReference>
<dbReference type="PANTHER" id="PTHR15822">
    <property type="entry name" value="TRAF AND TNF RECEPTOR-ASSOCIATED PROTEIN"/>
    <property type="match status" value="1"/>
</dbReference>
<keyword evidence="4" id="KW-0540">Nuclease</keyword>
<dbReference type="Gene3D" id="3.60.10.10">
    <property type="entry name" value="Endonuclease/exonuclease/phosphatase"/>
    <property type="match status" value="1"/>
</dbReference>
<dbReference type="GO" id="GO:0008270">
    <property type="term" value="F:zinc ion binding"/>
    <property type="evidence" value="ECO:0007669"/>
    <property type="project" value="UniProtKB-KW"/>
</dbReference>
<dbReference type="GO" id="GO:0016787">
    <property type="term" value="F:hydrolase activity"/>
    <property type="evidence" value="ECO:0007669"/>
    <property type="project" value="UniProtKB-KW"/>
</dbReference>
<evidence type="ECO:0000256" key="2">
    <source>
        <dbReference type="ARBA" id="ARBA00001946"/>
    </source>
</evidence>
<name>A0ABD1QHE3_9LAMI</name>
<comment type="caution">
    <text evidence="14">The sequence shown here is derived from an EMBL/GenBank/DDBJ whole genome shotgun (WGS) entry which is preliminary data.</text>
</comment>
<evidence type="ECO:0000256" key="4">
    <source>
        <dbReference type="ARBA" id="ARBA00022722"/>
    </source>
</evidence>
<evidence type="ECO:0000256" key="1">
    <source>
        <dbReference type="ARBA" id="ARBA00001936"/>
    </source>
</evidence>
<protein>
    <submittedName>
        <fullName evidence="14">Endonuclease/exonuclease/phosphatase family protein</fullName>
    </submittedName>
</protein>
<keyword evidence="8" id="KW-0378">Hydrolase</keyword>
<dbReference type="InterPro" id="IPR036691">
    <property type="entry name" value="Endo/exonu/phosph_ase_sf"/>
</dbReference>
<dbReference type="SUPFAM" id="SSF56219">
    <property type="entry name" value="DNase I-like"/>
    <property type="match status" value="1"/>
</dbReference>
<dbReference type="InterPro" id="IPR001876">
    <property type="entry name" value="Znf_RanBP2"/>
</dbReference>
<reference evidence="15" key="1">
    <citation type="submission" date="2024-07" db="EMBL/GenBank/DDBJ databases">
        <title>Two chromosome-level genome assemblies of Korean endemic species Abeliophyllum distichum and Forsythia ovata (Oleaceae).</title>
        <authorList>
            <person name="Jang H."/>
        </authorList>
    </citation>
    <scope>NUCLEOTIDE SEQUENCE [LARGE SCALE GENOMIC DNA]</scope>
</reference>
<sequence>MSWTCSNCTFINPPFQKSSCQICLSAQPTQSSSSSPAKPKWACKDCTYLNPYQSTSCEICGARASASLLSILEVDDDDIGEANLGSSIGSVFYPLKSCNNTKRENGENRVLTNGGGDLDDSSCGLNGGLLDLQPSNNKKANRESLNVITGGDSVACSSRGLKGLLSPLRPCSNKRKNMDHPNMGGDGDAGDSIGFRAVKAGNKAVEVESLGAAVSDTHLGTKPETTKILSYNVWFREDLEVQKRMKSLGDLIQLHLPDVICFQEVTPNIYKIFQQSSWWKAYSCSVSSEMTFPGPYFCMQLSNLPIKCYSCKPFNNSIMGRELCIAEVEVHTGIALVVATSHLESPCPGPPTWDQMFSKERVDQAREAVKFLEKNQNVIFCGDMNWDDKLDGQFPLSDGWIDAWTELRPGEVGWTYDTKSNKMLSGNRTLQKRLDRFVCKLRDFKISEIEMIGTDAIPGLSHIKEKKMKKQVQNMVLPVLPSDHYGLLLTISPNKTT</sequence>
<dbReference type="CDD" id="cd09080">
    <property type="entry name" value="TDP2"/>
    <property type="match status" value="1"/>
</dbReference>
<evidence type="ECO:0000256" key="8">
    <source>
        <dbReference type="ARBA" id="ARBA00022801"/>
    </source>
</evidence>
<evidence type="ECO:0000256" key="3">
    <source>
        <dbReference type="ARBA" id="ARBA00004322"/>
    </source>
</evidence>
<evidence type="ECO:0000313" key="15">
    <source>
        <dbReference type="Proteomes" id="UP001604336"/>
    </source>
</evidence>
<dbReference type="InterPro" id="IPR036443">
    <property type="entry name" value="Znf_RanBP2_sf"/>
</dbReference>
<evidence type="ECO:0000256" key="11">
    <source>
        <dbReference type="ARBA" id="ARBA00023204"/>
    </source>
</evidence>
<dbReference type="SMART" id="SM00547">
    <property type="entry name" value="ZnF_RBZ"/>
    <property type="match status" value="2"/>
</dbReference>
<dbReference type="PANTHER" id="PTHR15822:SF4">
    <property type="entry name" value="TYROSYL-DNA PHOSPHODIESTERASE 2"/>
    <property type="match status" value="1"/>
</dbReference>
<keyword evidence="12" id="KW-0539">Nucleus</keyword>
<gene>
    <name evidence="14" type="ORF">Adt_36389</name>
</gene>
<evidence type="ECO:0000256" key="6">
    <source>
        <dbReference type="ARBA" id="ARBA00022763"/>
    </source>
</evidence>
<evidence type="ECO:0000313" key="14">
    <source>
        <dbReference type="EMBL" id="KAL2475653.1"/>
    </source>
</evidence>
<keyword evidence="10" id="KW-0460">Magnesium</keyword>
<proteinExistence type="predicted"/>
<feature type="domain" description="RanBP2-type" evidence="13">
    <location>
        <begin position="41"/>
        <end position="60"/>
    </location>
</feature>
<keyword evidence="11" id="KW-0234">DNA repair</keyword>
<keyword evidence="7" id="KW-0863">Zinc-finger</keyword>
<dbReference type="Gene3D" id="2.30.30.380">
    <property type="entry name" value="Zn-finger domain of Sec23/24"/>
    <property type="match status" value="2"/>
</dbReference>
<keyword evidence="15" id="KW-1185">Reference proteome</keyword>
<dbReference type="EMBL" id="JBFOLK010000011">
    <property type="protein sequence ID" value="KAL2475653.1"/>
    <property type="molecule type" value="Genomic_DNA"/>
</dbReference>
<comment type="cofactor">
    <cofactor evidence="1">
        <name>Mn(2+)</name>
        <dbReference type="ChEBI" id="CHEBI:29035"/>
    </cofactor>
</comment>
<evidence type="ECO:0000256" key="10">
    <source>
        <dbReference type="ARBA" id="ARBA00022842"/>
    </source>
</evidence>
<dbReference type="InterPro" id="IPR051547">
    <property type="entry name" value="TDP2-like"/>
</dbReference>